<protein>
    <submittedName>
        <fullName evidence="1">Uncharacterized protein</fullName>
    </submittedName>
</protein>
<proteinExistence type="predicted"/>
<organism evidence="1 2">
    <name type="scientific">Portunus trituberculatus</name>
    <name type="common">Swimming crab</name>
    <name type="synonym">Neptunus trituberculatus</name>
    <dbReference type="NCBI Taxonomy" id="210409"/>
    <lineage>
        <taxon>Eukaryota</taxon>
        <taxon>Metazoa</taxon>
        <taxon>Ecdysozoa</taxon>
        <taxon>Arthropoda</taxon>
        <taxon>Crustacea</taxon>
        <taxon>Multicrustacea</taxon>
        <taxon>Malacostraca</taxon>
        <taxon>Eumalacostraca</taxon>
        <taxon>Eucarida</taxon>
        <taxon>Decapoda</taxon>
        <taxon>Pleocyemata</taxon>
        <taxon>Brachyura</taxon>
        <taxon>Eubrachyura</taxon>
        <taxon>Portunoidea</taxon>
        <taxon>Portunidae</taxon>
        <taxon>Portuninae</taxon>
        <taxon>Portunus</taxon>
    </lineage>
</organism>
<name>A0A5B7FJ45_PORTR</name>
<keyword evidence="2" id="KW-1185">Reference proteome</keyword>
<dbReference type="EMBL" id="VSRR010007838">
    <property type="protein sequence ID" value="MPC47630.1"/>
    <property type="molecule type" value="Genomic_DNA"/>
</dbReference>
<evidence type="ECO:0000313" key="2">
    <source>
        <dbReference type="Proteomes" id="UP000324222"/>
    </source>
</evidence>
<gene>
    <name evidence="1" type="ORF">E2C01_041381</name>
</gene>
<dbReference type="Proteomes" id="UP000324222">
    <property type="component" value="Unassembled WGS sequence"/>
</dbReference>
<comment type="caution">
    <text evidence="1">The sequence shown here is derived from an EMBL/GenBank/DDBJ whole genome shotgun (WGS) entry which is preliminary data.</text>
</comment>
<dbReference type="AlphaFoldDB" id="A0A5B7FJ45"/>
<sequence>MNTTTATTATTTTHHHGHIITTGAWEGRMGVVGGSHPLTLSLSLSHPLQESTAFFVAGTPSQHQNARVHGSSVCGGLVVLPAALTHYYEELAADGRPLRGRHSRPGIPRAPPDPSLNQTIIIVSITPAQVSVGGRCDLINPFGTKTRFHIHSAYYLLQTLKQGIKIVRTLAINLLSSIDPF</sequence>
<accession>A0A5B7FJ45</accession>
<reference evidence="1 2" key="1">
    <citation type="submission" date="2019-05" db="EMBL/GenBank/DDBJ databases">
        <title>Another draft genome of Portunus trituberculatus and its Hox gene families provides insights of decapod evolution.</title>
        <authorList>
            <person name="Jeong J.-H."/>
            <person name="Song I."/>
            <person name="Kim S."/>
            <person name="Choi T."/>
            <person name="Kim D."/>
            <person name="Ryu S."/>
            <person name="Kim W."/>
        </authorList>
    </citation>
    <scope>NUCLEOTIDE SEQUENCE [LARGE SCALE GENOMIC DNA]</scope>
    <source>
        <tissue evidence="1">Muscle</tissue>
    </source>
</reference>
<evidence type="ECO:0000313" key="1">
    <source>
        <dbReference type="EMBL" id="MPC47630.1"/>
    </source>
</evidence>